<evidence type="ECO:0000256" key="12">
    <source>
        <dbReference type="PIRSR" id="PIRSR000445-4"/>
    </source>
</evidence>
<dbReference type="PANTHER" id="PTHR43013:SF1">
    <property type="entry name" value="GLUTAMYL-TRNA REDUCTASE"/>
    <property type="match status" value="1"/>
</dbReference>
<protein>
    <recommendedName>
        <fullName evidence="3 8">Glutamyl-tRNA reductase</fullName>
        <shortName evidence="8">GluTR</shortName>
        <ecNumber evidence="3 8">1.2.1.70</ecNumber>
    </recommendedName>
</protein>
<dbReference type="HAMAP" id="MF_00087">
    <property type="entry name" value="Glu_tRNA_reductase"/>
    <property type="match status" value="1"/>
</dbReference>
<feature type="binding site" evidence="8 11">
    <location>
        <begin position="189"/>
        <end position="194"/>
    </location>
    <ligand>
        <name>NADP(+)</name>
        <dbReference type="ChEBI" id="CHEBI:58349"/>
    </ligand>
</feature>
<dbReference type="OrthoDB" id="110209at2"/>
<organism evidence="17 18">
    <name type="scientific">Embleya scabrispora</name>
    <dbReference type="NCBI Taxonomy" id="159449"/>
    <lineage>
        <taxon>Bacteria</taxon>
        <taxon>Bacillati</taxon>
        <taxon>Actinomycetota</taxon>
        <taxon>Actinomycetes</taxon>
        <taxon>Kitasatosporales</taxon>
        <taxon>Streptomycetaceae</taxon>
        <taxon>Embleya</taxon>
    </lineage>
</organism>
<evidence type="ECO:0000256" key="8">
    <source>
        <dbReference type="HAMAP-Rule" id="MF_00087"/>
    </source>
</evidence>
<comment type="catalytic activity">
    <reaction evidence="7 8 13">
        <text>(S)-4-amino-5-oxopentanoate + tRNA(Glu) + NADP(+) = L-glutamyl-tRNA(Glu) + NADPH + H(+)</text>
        <dbReference type="Rhea" id="RHEA:12344"/>
        <dbReference type="Rhea" id="RHEA-COMP:9663"/>
        <dbReference type="Rhea" id="RHEA-COMP:9680"/>
        <dbReference type="ChEBI" id="CHEBI:15378"/>
        <dbReference type="ChEBI" id="CHEBI:57501"/>
        <dbReference type="ChEBI" id="CHEBI:57783"/>
        <dbReference type="ChEBI" id="CHEBI:58349"/>
        <dbReference type="ChEBI" id="CHEBI:78442"/>
        <dbReference type="ChEBI" id="CHEBI:78520"/>
        <dbReference type="EC" id="1.2.1.70"/>
    </reaction>
</comment>
<evidence type="ECO:0000313" key="17">
    <source>
        <dbReference type="EMBL" id="OPC82357.1"/>
    </source>
</evidence>
<dbReference type="Gene3D" id="3.40.50.720">
    <property type="entry name" value="NAD(P)-binding Rossmann-like Domain"/>
    <property type="match status" value="1"/>
</dbReference>
<evidence type="ECO:0000256" key="10">
    <source>
        <dbReference type="PIRSR" id="PIRSR000445-2"/>
    </source>
</evidence>
<sequence length="442" mass="46469">MSVLAVGLSHRTAEVGLLERVSVTGAAQEALLHDLVAAEPVGEAVLLSTCNRVEVYADVDRFHGGVTELGNLLSRHTGVPVSELTPCLYVHYEDRAVQHLFSVACGLDSMVVGEGQILGQIKAALALAQTHGTAGRVLNELTQQALRVGKRAHTETGIDQAGRSLMTVGLAQAELSMGPIGGCRALVVGAGSMSALAAKTLHREGVGHIVVANRTYARAEHLAESVSGRAVPMSALPEALASVDLVVSCTGAAGLVIGRDEIEAVLAARRERGVEQPLVLIDLALPRDIDSGVRELDGVVLIDLELLAEVSAGTAGEADVELVRKIVCEEVAAFATAQQAQQVAPTVVALRSMGSDVVRAELERLVGRVPEMDERVRAEVEQTVRRVVDKLLHAPTVRVKQLAGEPAGSSYADALRMLFDLDPGTPEVVRRADTPDSVEGVA</sequence>
<dbReference type="InterPro" id="IPR000343">
    <property type="entry name" value="4pyrrol_synth_GluRdtase"/>
</dbReference>
<keyword evidence="4 8" id="KW-0521">NADP</keyword>
<dbReference type="GO" id="GO:0050661">
    <property type="term" value="F:NADP binding"/>
    <property type="evidence" value="ECO:0007669"/>
    <property type="project" value="InterPro"/>
</dbReference>
<keyword evidence="5 8" id="KW-0560">Oxidoreductase</keyword>
<reference evidence="17 18" key="1">
    <citation type="submission" date="2017-03" db="EMBL/GenBank/DDBJ databases">
        <title>Draft genome sequence of Streptomyces scabrisporus NF3, endophyte isolated from Amphipterygium adstringens.</title>
        <authorList>
            <person name="Vazquez M."/>
            <person name="Ceapa C.D."/>
            <person name="Rodriguez Luna D."/>
            <person name="Sanchez Esquivel S."/>
        </authorList>
    </citation>
    <scope>NUCLEOTIDE SEQUENCE [LARGE SCALE GENOMIC DNA]</scope>
    <source>
        <strain evidence="17 18">NF3</strain>
    </source>
</reference>
<dbReference type="RefSeq" id="WP_078976625.1">
    <property type="nucleotide sequence ID" value="NZ_MWQN01000001.1"/>
</dbReference>
<evidence type="ECO:0000256" key="4">
    <source>
        <dbReference type="ARBA" id="ARBA00022857"/>
    </source>
</evidence>
<comment type="pathway">
    <text evidence="1 8 13">Porphyrin-containing compound metabolism; protoporphyrin-IX biosynthesis; 5-aminolevulinate from L-glutamyl-tRNA(Glu): step 1/2.</text>
</comment>
<feature type="binding site" evidence="8 10">
    <location>
        <begin position="49"/>
        <end position="52"/>
    </location>
    <ligand>
        <name>substrate</name>
    </ligand>
</feature>
<feature type="domain" description="Tetrapyrrole biosynthesis glutamyl-tRNA reductase dimerisation" evidence="14">
    <location>
        <begin position="323"/>
        <end position="421"/>
    </location>
</feature>
<dbReference type="Pfam" id="PF00745">
    <property type="entry name" value="GlutR_dimer"/>
    <property type="match status" value="1"/>
</dbReference>
<dbReference type="GO" id="GO:0008883">
    <property type="term" value="F:glutamyl-tRNA reductase activity"/>
    <property type="evidence" value="ECO:0007669"/>
    <property type="project" value="UniProtKB-UniRule"/>
</dbReference>
<evidence type="ECO:0000256" key="9">
    <source>
        <dbReference type="PIRSR" id="PIRSR000445-1"/>
    </source>
</evidence>
<dbReference type="PIRSF" id="PIRSF000445">
    <property type="entry name" value="4pyrrol_synth_GluRdtase"/>
    <property type="match status" value="1"/>
</dbReference>
<feature type="site" description="Important for activity" evidence="8 12">
    <location>
        <position position="99"/>
    </location>
</feature>
<feature type="binding site" evidence="8 10">
    <location>
        <position position="109"/>
    </location>
    <ligand>
        <name>substrate</name>
    </ligand>
</feature>
<evidence type="ECO:0000256" key="7">
    <source>
        <dbReference type="ARBA" id="ARBA00047464"/>
    </source>
</evidence>
<dbReference type="NCBIfam" id="TIGR01035">
    <property type="entry name" value="hemA"/>
    <property type="match status" value="1"/>
</dbReference>
<comment type="caution">
    <text evidence="17">The sequence shown here is derived from an EMBL/GenBank/DDBJ whole genome shotgun (WGS) entry which is preliminary data.</text>
</comment>
<keyword evidence="6 8" id="KW-0627">Porphyrin biosynthesis</keyword>
<dbReference type="PANTHER" id="PTHR43013">
    <property type="entry name" value="GLUTAMYL-TRNA REDUCTASE"/>
    <property type="match status" value="1"/>
</dbReference>
<dbReference type="SUPFAM" id="SSF51735">
    <property type="entry name" value="NAD(P)-binding Rossmann-fold domains"/>
    <property type="match status" value="1"/>
</dbReference>
<dbReference type="InterPro" id="IPR036453">
    <property type="entry name" value="GluRdtase_dimer_dom_sf"/>
</dbReference>
<comment type="similarity">
    <text evidence="2 8 13">Belongs to the glutamyl-tRNA reductase family.</text>
</comment>
<evidence type="ECO:0000256" key="1">
    <source>
        <dbReference type="ARBA" id="ARBA00005059"/>
    </source>
</evidence>
<evidence type="ECO:0000259" key="16">
    <source>
        <dbReference type="Pfam" id="PF05201"/>
    </source>
</evidence>
<evidence type="ECO:0000259" key="15">
    <source>
        <dbReference type="Pfam" id="PF01488"/>
    </source>
</evidence>
<dbReference type="eggNOG" id="COG0373">
    <property type="taxonomic scope" value="Bacteria"/>
</dbReference>
<evidence type="ECO:0000313" key="18">
    <source>
        <dbReference type="Proteomes" id="UP000190037"/>
    </source>
</evidence>
<dbReference type="InterPro" id="IPR018214">
    <property type="entry name" value="GluRdtase_CS"/>
</dbReference>
<dbReference type="Pfam" id="PF01488">
    <property type="entry name" value="Shikimate_DH"/>
    <property type="match status" value="1"/>
</dbReference>
<keyword evidence="18" id="KW-1185">Reference proteome</keyword>
<feature type="domain" description="Glutamyl-tRNA reductase N-terminal" evidence="16">
    <location>
        <begin position="6"/>
        <end position="156"/>
    </location>
</feature>
<dbReference type="SUPFAM" id="SSF69075">
    <property type="entry name" value="Glutamyl tRNA-reductase dimerization domain"/>
    <property type="match status" value="1"/>
</dbReference>
<dbReference type="InterPro" id="IPR015895">
    <property type="entry name" value="4pyrrol_synth_GluRdtase_N"/>
</dbReference>
<comment type="domain">
    <text evidence="8">Possesses an unusual extended V-shaped dimeric structure with each monomer consisting of three distinct domains arranged along a curved 'spinal' alpha-helix. The N-terminal catalytic domain specifically recognizes the glutamate moiety of the substrate. The second domain is the NADPH-binding domain, and the third C-terminal domain is responsible for dimerization.</text>
</comment>
<dbReference type="Gene3D" id="3.30.460.30">
    <property type="entry name" value="Glutamyl-tRNA reductase, N-terminal domain"/>
    <property type="match status" value="1"/>
</dbReference>
<evidence type="ECO:0000256" key="2">
    <source>
        <dbReference type="ARBA" id="ARBA00005916"/>
    </source>
</evidence>
<dbReference type="CDD" id="cd05213">
    <property type="entry name" value="NAD_bind_Glutamyl_tRNA_reduct"/>
    <property type="match status" value="1"/>
</dbReference>
<accession>A0A1T3NZT2</accession>
<dbReference type="EMBL" id="MWQN01000001">
    <property type="protein sequence ID" value="OPC82357.1"/>
    <property type="molecule type" value="Genomic_DNA"/>
</dbReference>
<evidence type="ECO:0000256" key="13">
    <source>
        <dbReference type="RuleBase" id="RU000584"/>
    </source>
</evidence>
<dbReference type="NCBIfam" id="NF000744">
    <property type="entry name" value="PRK00045.1-3"/>
    <property type="match status" value="1"/>
</dbReference>
<gene>
    <name evidence="8" type="primary">hemA</name>
    <name evidence="17" type="ORF">B4N89_16705</name>
</gene>
<comment type="subunit">
    <text evidence="8">Homodimer.</text>
</comment>
<evidence type="ECO:0000256" key="6">
    <source>
        <dbReference type="ARBA" id="ARBA00023244"/>
    </source>
</evidence>
<feature type="binding site" evidence="8 10">
    <location>
        <position position="120"/>
    </location>
    <ligand>
        <name>substrate</name>
    </ligand>
</feature>
<dbReference type="SUPFAM" id="SSF69742">
    <property type="entry name" value="Glutamyl tRNA-reductase catalytic, N-terminal domain"/>
    <property type="match status" value="1"/>
</dbReference>
<dbReference type="FunFam" id="3.30.460.30:FF:000001">
    <property type="entry name" value="Glutamyl-tRNA reductase"/>
    <property type="match status" value="1"/>
</dbReference>
<feature type="active site" description="Nucleophile" evidence="8 9">
    <location>
        <position position="50"/>
    </location>
</feature>
<name>A0A1T3NZT2_9ACTN</name>
<evidence type="ECO:0000259" key="14">
    <source>
        <dbReference type="Pfam" id="PF00745"/>
    </source>
</evidence>
<dbReference type="InterPro" id="IPR006151">
    <property type="entry name" value="Shikm_DH/Glu-tRNA_Rdtase"/>
</dbReference>
<dbReference type="InterPro" id="IPR015896">
    <property type="entry name" value="4pyrrol_synth_GluRdtase_dimer"/>
</dbReference>
<dbReference type="Proteomes" id="UP000190037">
    <property type="component" value="Unassembled WGS sequence"/>
</dbReference>
<comment type="function">
    <text evidence="8">Catalyzes the NADPH-dependent reduction of glutamyl-tRNA(Glu) to glutamate 1-semialdehyde (GSA).</text>
</comment>
<evidence type="ECO:0000256" key="5">
    <source>
        <dbReference type="ARBA" id="ARBA00023002"/>
    </source>
</evidence>
<feature type="domain" description="Quinate/shikimate 5-dehydrogenase/glutamyl-tRNA reductase" evidence="15">
    <location>
        <begin position="176"/>
        <end position="310"/>
    </location>
</feature>
<proteinExistence type="inferred from homology"/>
<dbReference type="InterPro" id="IPR036291">
    <property type="entry name" value="NAD(P)-bd_dom_sf"/>
</dbReference>
<dbReference type="EC" id="1.2.1.70" evidence="3 8"/>
<dbReference type="Pfam" id="PF05201">
    <property type="entry name" value="GlutR_N"/>
    <property type="match status" value="1"/>
</dbReference>
<comment type="miscellaneous">
    <text evidence="8">During catalysis, the active site Cys acts as a nucleophile attacking the alpha-carbonyl group of tRNA-bound glutamate with the formation of a thioester intermediate between enzyme and glutamate, and the concomitant release of tRNA(Glu). The thioester intermediate is finally reduced by direct hydride transfer from NADPH, to form the product GSA.</text>
</comment>
<evidence type="ECO:0000256" key="3">
    <source>
        <dbReference type="ARBA" id="ARBA00012970"/>
    </source>
</evidence>
<dbReference type="PROSITE" id="PS00747">
    <property type="entry name" value="GLUTR"/>
    <property type="match status" value="1"/>
</dbReference>
<feature type="binding site" evidence="8 10">
    <location>
        <begin position="114"/>
        <end position="116"/>
    </location>
    <ligand>
        <name>substrate</name>
    </ligand>
</feature>
<dbReference type="UniPathway" id="UPA00251">
    <property type="reaction ID" value="UER00316"/>
</dbReference>
<dbReference type="InterPro" id="IPR036343">
    <property type="entry name" value="GluRdtase_N_sf"/>
</dbReference>
<dbReference type="AlphaFoldDB" id="A0A1T3NZT2"/>
<evidence type="ECO:0000256" key="11">
    <source>
        <dbReference type="PIRSR" id="PIRSR000445-3"/>
    </source>
</evidence>
<dbReference type="STRING" id="159449.B4N89_16705"/>
<dbReference type="GO" id="GO:0019353">
    <property type="term" value="P:protoporphyrinogen IX biosynthetic process from glutamate"/>
    <property type="evidence" value="ECO:0007669"/>
    <property type="project" value="TreeGrafter"/>
</dbReference>